<proteinExistence type="predicted"/>
<feature type="signal peptide" evidence="2">
    <location>
        <begin position="1"/>
        <end position="24"/>
    </location>
</feature>
<dbReference type="PROSITE" id="PS51257">
    <property type="entry name" value="PROKAR_LIPOPROTEIN"/>
    <property type="match status" value="1"/>
</dbReference>
<keyword evidence="2" id="KW-0732">Signal</keyword>
<evidence type="ECO:0000256" key="1">
    <source>
        <dbReference type="SAM" id="MobiDB-lite"/>
    </source>
</evidence>
<feature type="compositionally biased region" description="Gly residues" evidence="1">
    <location>
        <begin position="238"/>
        <end position="266"/>
    </location>
</feature>
<reference evidence="3 4" key="1">
    <citation type="submission" date="2019-06" db="EMBL/GenBank/DDBJ databases">
        <title>Draft genome of C. phoceense Strain 272.</title>
        <authorList>
            <person name="Pacheco L.G.C."/>
            <person name="Barberis C.M."/>
            <person name="Almuzara M.N."/>
            <person name="Traglia G.M."/>
            <person name="Santos C.S."/>
            <person name="Rocha D.J.P.G."/>
            <person name="Aguiar E.R.G.R."/>
            <person name="Vay C.A."/>
        </authorList>
    </citation>
    <scope>NUCLEOTIDE SEQUENCE [LARGE SCALE GENOMIC DNA]</scope>
    <source>
        <strain evidence="3 4">272</strain>
    </source>
</reference>
<name>A0A540R7P6_9CORY</name>
<protein>
    <recommendedName>
        <fullName evidence="5">Secreted protein</fullName>
    </recommendedName>
</protein>
<feature type="region of interest" description="Disordered" evidence="1">
    <location>
        <begin position="205"/>
        <end position="266"/>
    </location>
</feature>
<feature type="chain" id="PRO_5038711947" description="Secreted protein" evidence="2">
    <location>
        <begin position="25"/>
        <end position="266"/>
    </location>
</feature>
<dbReference type="Proteomes" id="UP000318080">
    <property type="component" value="Unassembled WGS sequence"/>
</dbReference>
<dbReference type="AlphaFoldDB" id="A0A540R7P6"/>
<accession>A0A540R7P6</accession>
<evidence type="ECO:0000256" key="2">
    <source>
        <dbReference type="SAM" id="SignalP"/>
    </source>
</evidence>
<keyword evidence="4" id="KW-1185">Reference proteome</keyword>
<dbReference type="Gene3D" id="3.40.190.10">
    <property type="entry name" value="Periplasmic binding protein-like II"/>
    <property type="match status" value="1"/>
</dbReference>
<dbReference type="EMBL" id="VHIR01000006">
    <property type="protein sequence ID" value="TQE43765.1"/>
    <property type="molecule type" value="Genomic_DNA"/>
</dbReference>
<gene>
    <name evidence="3" type="ORF">EJK80_05770</name>
</gene>
<dbReference type="STRING" id="1686286.GCA_900092335_01447"/>
<sequence>MHTRFARRLVALTAVAASTAGVSACARQEPLPEASELSRAQVRIAVAPDSPEQLVLGEIYIQTLGEEGRSASLVHEQMPDSSSRVDELEEGNSNFLVACTGNALAGFDMPTAKRLEKEREEAGDETDRDFLAETHIAMMNALPTVLTTVDPSSAPGCKDQEKVDLPQNFVPIYAKDLLDRDERFEIASVTKYLTTEDLDDLVEEADRTGSVSQTVEHWLNTSTSNPGDTSGSSEGSGTSDGGAGGDAGANAGAGSGSGDTGGSTLK</sequence>
<organism evidence="3 4">
    <name type="scientific">Corynebacterium phoceense</name>
    <dbReference type="NCBI Taxonomy" id="1686286"/>
    <lineage>
        <taxon>Bacteria</taxon>
        <taxon>Bacillati</taxon>
        <taxon>Actinomycetota</taxon>
        <taxon>Actinomycetes</taxon>
        <taxon>Mycobacteriales</taxon>
        <taxon>Corynebacteriaceae</taxon>
        <taxon>Corynebacterium</taxon>
    </lineage>
</organism>
<evidence type="ECO:0000313" key="3">
    <source>
        <dbReference type="EMBL" id="TQE43765.1"/>
    </source>
</evidence>
<comment type="caution">
    <text evidence="3">The sequence shown here is derived from an EMBL/GenBank/DDBJ whole genome shotgun (WGS) entry which is preliminary data.</text>
</comment>
<evidence type="ECO:0008006" key="5">
    <source>
        <dbReference type="Google" id="ProtNLM"/>
    </source>
</evidence>
<evidence type="ECO:0000313" key="4">
    <source>
        <dbReference type="Proteomes" id="UP000318080"/>
    </source>
</evidence>
<dbReference type="GeneID" id="79852673"/>
<feature type="compositionally biased region" description="Polar residues" evidence="1">
    <location>
        <begin position="209"/>
        <end position="226"/>
    </location>
</feature>
<feature type="compositionally biased region" description="Low complexity" evidence="1">
    <location>
        <begin position="227"/>
        <end position="237"/>
    </location>
</feature>
<dbReference type="RefSeq" id="WP_066509318.1">
    <property type="nucleotide sequence ID" value="NZ_JADPQA010000002.1"/>
</dbReference>